<reference evidence="1" key="2">
    <citation type="journal article" date="2015" name="Data Brief">
        <title>Shoot transcriptome of the giant reed, Arundo donax.</title>
        <authorList>
            <person name="Barrero R.A."/>
            <person name="Guerrero F.D."/>
            <person name="Moolhuijzen P."/>
            <person name="Goolsby J.A."/>
            <person name="Tidwell J."/>
            <person name="Bellgard S.E."/>
            <person name="Bellgard M.I."/>
        </authorList>
    </citation>
    <scope>NUCLEOTIDE SEQUENCE</scope>
    <source>
        <tissue evidence="1">Shoot tissue taken approximately 20 cm above the soil surface</tissue>
    </source>
</reference>
<protein>
    <submittedName>
        <fullName evidence="1">Uncharacterized protein</fullName>
    </submittedName>
</protein>
<sequence>MCPAPMAPYHQCYRLSGILHLEGHKSGKED</sequence>
<name>A0A0A9AU91_ARUDO</name>
<dbReference type="EMBL" id="GBRH01244442">
    <property type="protein sequence ID" value="JAD53453.1"/>
    <property type="molecule type" value="Transcribed_RNA"/>
</dbReference>
<reference evidence="1" key="1">
    <citation type="submission" date="2014-09" db="EMBL/GenBank/DDBJ databases">
        <authorList>
            <person name="Magalhaes I.L.F."/>
            <person name="Oliveira U."/>
            <person name="Santos F.R."/>
            <person name="Vidigal T.H.D.A."/>
            <person name="Brescovit A.D."/>
            <person name="Santos A.J."/>
        </authorList>
    </citation>
    <scope>NUCLEOTIDE SEQUENCE</scope>
    <source>
        <tissue evidence="1">Shoot tissue taken approximately 20 cm above the soil surface</tissue>
    </source>
</reference>
<accession>A0A0A9AU91</accession>
<proteinExistence type="predicted"/>
<evidence type="ECO:0000313" key="1">
    <source>
        <dbReference type="EMBL" id="JAD53453.1"/>
    </source>
</evidence>
<organism evidence="1">
    <name type="scientific">Arundo donax</name>
    <name type="common">Giant reed</name>
    <name type="synonym">Donax arundinaceus</name>
    <dbReference type="NCBI Taxonomy" id="35708"/>
    <lineage>
        <taxon>Eukaryota</taxon>
        <taxon>Viridiplantae</taxon>
        <taxon>Streptophyta</taxon>
        <taxon>Embryophyta</taxon>
        <taxon>Tracheophyta</taxon>
        <taxon>Spermatophyta</taxon>
        <taxon>Magnoliopsida</taxon>
        <taxon>Liliopsida</taxon>
        <taxon>Poales</taxon>
        <taxon>Poaceae</taxon>
        <taxon>PACMAD clade</taxon>
        <taxon>Arundinoideae</taxon>
        <taxon>Arundineae</taxon>
        <taxon>Arundo</taxon>
    </lineage>
</organism>
<dbReference type="AlphaFoldDB" id="A0A0A9AU91"/>